<reference evidence="2 7" key="1">
    <citation type="submission" date="2022-09" db="EMBL/GenBank/DDBJ databases">
        <authorList>
            <person name="Palmer J.M."/>
        </authorList>
    </citation>
    <scope>NUCLEOTIDE SEQUENCE [LARGE SCALE GENOMIC DNA]</scope>
    <source>
        <strain evidence="2 7">DSM 7382</strain>
    </source>
</reference>
<evidence type="ECO:0000313" key="3">
    <source>
        <dbReference type="EMBL" id="KAK7679676.1"/>
    </source>
</evidence>
<protein>
    <submittedName>
        <fullName evidence="2">Uncharacterized protein</fullName>
    </submittedName>
</protein>
<accession>A0AAW0FDM7</accession>
<gene>
    <name evidence="6" type="ORF">QCA50_004638</name>
    <name evidence="5" type="ORF">QCA50_014657</name>
    <name evidence="4" type="ORF">QCA50_016784</name>
    <name evidence="3" type="ORF">QCA50_017388</name>
    <name evidence="2" type="ORF">QCA50_019783</name>
    <name evidence="1" type="ORF">QCA50_019836</name>
</gene>
<dbReference type="AlphaFoldDB" id="A0AAW0FDM7"/>
<evidence type="ECO:0000313" key="5">
    <source>
        <dbReference type="EMBL" id="KAK7682071.1"/>
    </source>
</evidence>
<dbReference type="EMBL" id="JASBNA010000051">
    <property type="protein sequence ID" value="KAK7680274.1"/>
    <property type="molecule type" value="Genomic_DNA"/>
</dbReference>
<dbReference type="EMBL" id="JASBNA010000092">
    <property type="protein sequence ID" value="KAK7677282.1"/>
    <property type="molecule type" value="Genomic_DNA"/>
</dbReference>
<evidence type="ECO:0000313" key="4">
    <source>
        <dbReference type="EMBL" id="KAK7680274.1"/>
    </source>
</evidence>
<name>A0AAW0FDM7_9APHY</name>
<evidence type="ECO:0000313" key="7">
    <source>
        <dbReference type="Proteomes" id="UP001385951"/>
    </source>
</evidence>
<dbReference type="EMBL" id="JASBNA010000093">
    <property type="protein sequence ID" value="KAK7677242.1"/>
    <property type="molecule type" value="Genomic_DNA"/>
</dbReference>
<evidence type="ECO:0000313" key="2">
    <source>
        <dbReference type="EMBL" id="KAK7677282.1"/>
    </source>
</evidence>
<organism evidence="2 7">
    <name type="scientific">Cerrena zonata</name>
    <dbReference type="NCBI Taxonomy" id="2478898"/>
    <lineage>
        <taxon>Eukaryota</taxon>
        <taxon>Fungi</taxon>
        <taxon>Dikarya</taxon>
        <taxon>Basidiomycota</taxon>
        <taxon>Agaricomycotina</taxon>
        <taxon>Agaricomycetes</taxon>
        <taxon>Polyporales</taxon>
        <taxon>Cerrenaceae</taxon>
        <taxon>Cerrena</taxon>
    </lineage>
</organism>
<dbReference type="EMBL" id="JASBNA010000037">
    <property type="protein sequence ID" value="KAK7682071.1"/>
    <property type="molecule type" value="Genomic_DNA"/>
</dbReference>
<dbReference type="Proteomes" id="UP001385951">
    <property type="component" value="Unassembled WGS sequence"/>
</dbReference>
<evidence type="ECO:0000313" key="6">
    <source>
        <dbReference type="EMBL" id="KAK7691245.1"/>
    </source>
</evidence>
<proteinExistence type="predicted"/>
<comment type="caution">
    <text evidence="2">The sequence shown here is derived from an EMBL/GenBank/DDBJ whole genome shotgun (WGS) entry which is preliminary data.</text>
</comment>
<keyword evidence="7" id="KW-1185">Reference proteome</keyword>
<dbReference type="EMBL" id="JASBNA010000057">
    <property type="protein sequence ID" value="KAK7679676.1"/>
    <property type="molecule type" value="Genomic_DNA"/>
</dbReference>
<sequence length="221" mass="25403">MQHPTTVEECRALPLVTNYTTPARVQWGPALVYNVCLARDHGDFLLIVEEGATLQHNGRIQRLEEAFAFRRVMPNLIGNVYYTQEARHLGDLRPPALMAHASFLRLCIEAAQHVVERVERWRRYWVALRERNFGGIQTAERNRSLALYYAAVLATAKFASALELEATRMMREVSGVDSLLAEVLSSSAHLRWVYDRLRPDIVELLVWIWAQDIDNNVVLYT</sequence>
<dbReference type="EMBL" id="JASBNA010000005">
    <property type="protein sequence ID" value="KAK7691245.1"/>
    <property type="molecule type" value="Genomic_DNA"/>
</dbReference>
<evidence type="ECO:0000313" key="1">
    <source>
        <dbReference type="EMBL" id="KAK7677242.1"/>
    </source>
</evidence>